<dbReference type="EMBL" id="CP076724">
    <property type="protein sequence ID" value="QWV99141.1"/>
    <property type="molecule type" value="Genomic_DNA"/>
</dbReference>
<proteinExistence type="predicted"/>
<evidence type="ECO:0000313" key="1">
    <source>
        <dbReference type="EMBL" id="QWV99141.1"/>
    </source>
</evidence>
<keyword evidence="2" id="KW-1185">Reference proteome</keyword>
<evidence type="ECO:0008006" key="3">
    <source>
        <dbReference type="Google" id="ProtNLM"/>
    </source>
</evidence>
<sequence length="137" mass="14382">MANLDLGPTHLRKHHYRLSARTAALMVACSLLSGCMCLLKNPPDSGVKFYQQLGSVQCTGGGKTVAEVERDVLTAGITVTQTSCGVDGRMYPAVCGAPDGRIAIFEIAPDQARAALAIGLKPLTELPDATATPCPER</sequence>
<reference evidence="1 2" key="1">
    <citation type="submission" date="2021-06" db="EMBL/GenBank/DDBJ databases">
        <title>Gemonas diversity in paddy soil.</title>
        <authorList>
            <person name="Liu G."/>
        </authorList>
    </citation>
    <scope>NUCLEOTIDE SEQUENCE [LARGE SCALE GENOMIC DNA]</scope>
    <source>
        <strain evidence="1 2">RG29</strain>
    </source>
</reference>
<dbReference type="Proteomes" id="UP000683493">
    <property type="component" value="Chromosome"/>
</dbReference>
<name>A0ABX8JMD9_9BACT</name>
<protein>
    <recommendedName>
        <fullName evidence="3">Lipoprotein</fullName>
    </recommendedName>
</protein>
<organism evidence="1 2">
    <name type="scientific">Geomonas diazotrophica</name>
    <dbReference type="NCBI Taxonomy" id="2843197"/>
    <lineage>
        <taxon>Bacteria</taxon>
        <taxon>Pseudomonadati</taxon>
        <taxon>Thermodesulfobacteriota</taxon>
        <taxon>Desulfuromonadia</taxon>
        <taxon>Geobacterales</taxon>
        <taxon>Geobacteraceae</taxon>
        <taxon>Geomonas</taxon>
    </lineage>
</organism>
<gene>
    <name evidence="1" type="ORF">KP005_07640</name>
</gene>
<evidence type="ECO:0000313" key="2">
    <source>
        <dbReference type="Proteomes" id="UP000683493"/>
    </source>
</evidence>
<accession>A0ABX8JMD9</accession>